<dbReference type="InterPro" id="IPR005225">
    <property type="entry name" value="Small_GTP-bd"/>
</dbReference>
<comment type="catalytic activity">
    <reaction evidence="14">
        <text>CMP + ATP = CDP + ADP</text>
        <dbReference type="Rhea" id="RHEA:11600"/>
        <dbReference type="ChEBI" id="CHEBI:30616"/>
        <dbReference type="ChEBI" id="CHEBI:58069"/>
        <dbReference type="ChEBI" id="CHEBI:60377"/>
        <dbReference type="ChEBI" id="CHEBI:456216"/>
        <dbReference type="EC" id="2.7.4.25"/>
    </reaction>
</comment>
<dbReference type="HAMAP" id="MF_00238">
    <property type="entry name" value="Cytidyl_kinase_type1"/>
    <property type="match status" value="1"/>
</dbReference>
<keyword evidence="7" id="KW-0677">Repeat</keyword>
<keyword evidence="8" id="KW-0547">Nucleotide-binding</keyword>
<proteinExistence type="inferred from homology"/>
<dbReference type="FunFam" id="3.40.50.300:FF:000040">
    <property type="entry name" value="GTPase Der"/>
    <property type="match status" value="1"/>
</dbReference>
<dbReference type="GO" id="GO:0042254">
    <property type="term" value="P:ribosome biogenesis"/>
    <property type="evidence" value="ECO:0007669"/>
    <property type="project" value="UniProtKB-KW"/>
</dbReference>
<evidence type="ECO:0000256" key="10">
    <source>
        <dbReference type="ARBA" id="ARBA00022840"/>
    </source>
</evidence>
<dbReference type="EC" id="2.7.4.25" evidence="3"/>
<name>A0A6J6ELI3_9ZZZZ</name>
<keyword evidence="11" id="KW-0342">GTP-binding</keyword>
<comment type="catalytic activity">
    <reaction evidence="13">
        <text>dCMP + ATP = dCDP + ADP</text>
        <dbReference type="Rhea" id="RHEA:25094"/>
        <dbReference type="ChEBI" id="CHEBI:30616"/>
        <dbReference type="ChEBI" id="CHEBI:57566"/>
        <dbReference type="ChEBI" id="CHEBI:58593"/>
        <dbReference type="ChEBI" id="CHEBI:456216"/>
        <dbReference type="EC" id="2.7.4.25"/>
    </reaction>
</comment>
<evidence type="ECO:0000256" key="9">
    <source>
        <dbReference type="ARBA" id="ARBA00022777"/>
    </source>
</evidence>
<dbReference type="Pfam" id="PF14714">
    <property type="entry name" value="KH_dom-like"/>
    <property type="match status" value="1"/>
</dbReference>
<dbReference type="HAMAP" id="MF_00195">
    <property type="entry name" value="GTPase_Der"/>
    <property type="match status" value="1"/>
</dbReference>
<reference evidence="16" key="1">
    <citation type="submission" date="2020-05" db="EMBL/GenBank/DDBJ databases">
        <authorList>
            <person name="Chiriac C."/>
            <person name="Salcher M."/>
            <person name="Ghai R."/>
            <person name="Kavagutti S V."/>
        </authorList>
    </citation>
    <scope>NUCLEOTIDE SEQUENCE</scope>
</reference>
<dbReference type="NCBIfam" id="TIGR00017">
    <property type="entry name" value="cmk"/>
    <property type="match status" value="1"/>
</dbReference>
<dbReference type="NCBIfam" id="TIGR00231">
    <property type="entry name" value="small_GTP"/>
    <property type="match status" value="2"/>
</dbReference>
<evidence type="ECO:0000256" key="8">
    <source>
        <dbReference type="ARBA" id="ARBA00022741"/>
    </source>
</evidence>
<evidence type="ECO:0000256" key="3">
    <source>
        <dbReference type="ARBA" id="ARBA00012906"/>
    </source>
</evidence>
<keyword evidence="10" id="KW-0067">ATP-binding</keyword>
<dbReference type="NCBIfam" id="TIGR03594">
    <property type="entry name" value="GTPase_EngA"/>
    <property type="match status" value="1"/>
</dbReference>
<evidence type="ECO:0000256" key="1">
    <source>
        <dbReference type="ARBA" id="ARBA00008279"/>
    </source>
</evidence>
<evidence type="ECO:0000256" key="6">
    <source>
        <dbReference type="ARBA" id="ARBA00022679"/>
    </source>
</evidence>
<dbReference type="GO" id="GO:0006139">
    <property type="term" value="P:nucleobase-containing compound metabolic process"/>
    <property type="evidence" value="ECO:0007669"/>
    <property type="project" value="InterPro"/>
</dbReference>
<dbReference type="SMART" id="SM00382">
    <property type="entry name" value="AAA"/>
    <property type="match status" value="3"/>
</dbReference>
<dbReference type="InterPro" id="IPR015946">
    <property type="entry name" value="KH_dom-like_a/b"/>
</dbReference>
<dbReference type="Pfam" id="PF01926">
    <property type="entry name" value="MMR_HSR1"/>
    <property type="match status" value="2"/>
</dbReference>
<dbReference type="Gene3D" id="3.40.50.300">
    <property type="entry name" value="P-loop containing nucleotide triphosphate hydrolases"/>
    <property type="match status" value="3"/>
</dbReference>
<dbReference type="CDD" id="cd01894">
    <property type="entry name" value="EngA1"/>
    <property type="match status" value="1"/>
</dbReference>
<dbReference type="CDD" id="cd02020">
    <property type="entry name" value="CMPK"/>
    <property type="match status" value="1"/>
</dbReference>
<evidence type="ECO:0000256" key="5">
    <source>
        <dbReference type="ARBA" id="ARBA00022517"/>
    </source>
</evidence>
<dbReference type="Pfam" id="PF02224">
    <property type="entry name" value="Cytidylate_kin"/>
    <property type="match status" value="1"/>
</dbReference>
<evidence type="ECO:0000256" key="14">
    <source>
        <dbReference type="ARBA" id="ARBA00048478"/>
    </source>
</evidence>
<evidence type="ECO:0000259" key="15">
    <source>
        <dbReference type="PROSITE" id="PS51712"/>
    </source>
</evidence>
<dbReference type="PANTHER" id="PTHR43834:SF6">
    <property type="entry name" value="GTPASE DER"/>
    <property type="match status" value="1"/>
</dbReference>
<dbReference type="InterPro" id="IPR032859">
    <property type="entry name" value="KH_dom-like"/>
</dbReference>
<dbReference type="InterPro" id="IPR003136">
    <property type="entry name" value="Cytidylate_kin"/>
</dbReference>
<accession>A0A6J6ELI3</accession>
<dbReference type="FunFam" id="3.30.300.20:FF:000004">
    <property type="entry name" value="GTPase Der"/>
    <property type="match status" value="1"/>
</dbReference>
<dbReference type="InterPro" id="IPR016484">
    <property type="entry name" value="GTPase_Der"/>
</dbReference>
<comment type="similarity">
    <text evidence="2">Belongs to the cytidylate kinase family. Type 1 subfamily.</text>
</comment>
<dbReference type="InterPro" id="IPR003593">
    <property type="entry name" value="AAA+_ATPase"/>
</dbReference>
<organism evidence="16">
    <name type="scientific">freshwater metagenome</name>
    <dbReference type="NCBI Taxonomy" id="449393"/>
    <lineage>
        <taxon>unclassified sequences</taxon>
        <taxon>metagenomes</taxon>
        <taxon>ecological metagenomes</taxon>
    </lineage>
</organism>
<evidence type="ECO:0000256" key="13">
    <source>
        <dbReference type="ARBA" id="ARBA00047615"/>
    </source>
</evidence>
<evidence type="ECO:0000313" key="16">
    <source>
        <dbReference type="EMBL" id="CAB4573788.1"/>
    </source>
</evidence>
<evidence type="ECO:0000256" key="11">
    <source>
        <dbReference type="ARBA" id="ARBA00023134"/>
    </source>
</evidence>
<dbReference type="GO" id="GO:0005525">
    <property type="term" value="F:GTP binding"/>
    <property type="evidence" value="ECO:0007669"/>
    <property type="project" value="UniProtKB-KW"/>
</dbReference>
<feature type="domain" description="EngA-type G" evidence="15">
    <location>
        <begin position="221"/>
        <end position="384"/>
    </location>
</feature>
<evidence type="ECO:0000256" key="2">
    <source>
        <dbReference type="ARBA" id="ARBA00009427"/>
    </source>
</evidence>
<gene>
    <name evidence="16" type="ORF">UFOPK1650_00861</name>
</gene>
<dbReference type="GO" id="GO:0005524">
    <property type="term" value="F:ATP binding"/>
    <property type="evidence" value="ECO:0007669"/>
    <property type="project" value="UniProtKB-KW"/>
</dbReference>
<evidence type="ECO:0000256" key="7">
    <source>
        <dbReference type="ARBA" id="ARBA00022737"/>
    </source>
</evidence>
<dbReference type="SUPFAM" id="SSF52540">
    <property type="entry name" value="P-loop containing nucleoside triphosphate hydrolases"/>
    <property type="match status" value="3"/>
</dbReference>
<dbReference type="InterPro" id="IPR006073">
    <property type="entry name" value="GTP-bd"/>
</dbReference>
<dbReference type="EMBL" id="CAEZTJ010000137">
    <property type="protein sequence ID" value="CAB4573788.1"/>
    <property type="molecule type" value="Genomic_DNA"/>
</dbReference>
<dbReference type="AlphaFoldDB" id="A0A6J6ELI3"/>
<dbReference type="InterPro" id="IPR027417">
    <property type="entry name" value="P-loop_NTPase"/>
</dbReference>
<dbReference type="GO" id="GO:0043022">
    <property type="term" value="F:ribosome binding"/>
    <property type="evidence" value="ECO:0007669"/>
    <property type="project" value="TreeGrafter"/>
</dbReference>
<dbReference type="Gene3D" id="3.30.300.20">
    <property type="match status" value="1"/>
</dbReference>
<keyword evidence="5" id="KW-0690">Ribosome biogenesis</keyword>
<dbReference type="InterPro" id="IPR011994">
    <property type="entry name" value="Cytidylate_kinase_dom"/>
</dbReference>
<keyword evidence="6" id="KW-0808">Transferase</keyword>
<evidence type="ECO:0000256" key="12">
    <source>
        <dbReference type="ARBA" id="ARBA00032345"/>
    </source>
</evidence>
<dbReference type="InterPro" id="IPR031166">
    <property type="entry name" value="G_ENGA"/>
</dbReference>
<evidence type="ECO:0000256" key="4">
    <source>
        <dbReference type="ARBA" id="ARBA00020953"/>
    </source>
</evidence>
<protein>
    <recommendedName>
        <fullName evidence="4">GTPase Der</fullName>
        <ecNumber evidence="3">2.7.4.25</ecNumber>
    </recommendedName>
    <alternativeName>
        <fullName evidence="12">GTP-binding protein EngA</fullName>
    </alternativeName>
</protein>
<dbReference type="CDD" id="cd01895">
    <property type="entry name" value="EngA2"/>
    <property type="match status" value="1"/>
</dbReference>
<dbReference type="PRINTS" id="PR00326">
    <property type="entry name" value="GTP1OBG"/>
</dbReference>
<feature type="domain" description="EngA-type G" evidence="15">
    <location>
        <begin position="393"/>
        <end position="566"/>
    </location>
</feature>
<dbReference type="PANTHER" id="PTHR43834">
    <property type="entry name" value="GTPASE DER"/>
    <property type="match status" value="1"/>
</dbReference>
<sequence>MRKIRIAVDGPSGTGKSSTCKAIARRAGWSYLDTGALYRMTTLLAMKSDVEGTALSTLIEQSNFDVSLDPIDQRFFLNGDDVTAAIREEDVTQHVSTVAAQPEVREALLAMQHRLVDKASSGIVVEGRDIGSTVIPDADLKLHLFADLAARAARRALETQDSGERVAERLADRDRIDSTRAASPYQVPPDAIEIDSTDLNLEETVDLIWQMIIERELVGIPKVVLIGRPNVGKSSLINRITGRGDAITEDRPGITRDQVEHQATWNGRDFVIVDTGGLDRELEGLDATAANRTLASTRDADMIIFVTDGQTGLIDQDESIVANLRKIDVPVMLVVNKVDNESDELRGHEFWSLGLGEPNFVSALHGRGSGDLLDEIVRRLPSFGRGRRQDDAVRIAIIGKPNVGKSSLLNALVGSERSLVSEVAGTTRDPVDERVEKEGTTYLFVDTAGIRRRSHQDEGADYYAVLRSQRALDDADLGLLVVDASQPIAEQDLRLISSIEDSGKALVVIMNKWDLMDEDRRVLFDREVERSFVQVEWAARINISAKTGWHRDRIFPAIERALHAWRFRVPTGKLNAFIGSLVGENPPPVRSGKQPKIQYCSQVQVSPPTFVIFATGFLETSYRRFIERRLREEFGFEGSPIRISVRLKDDR</sequence>
<dbReference type="GO" id="GO:0036431">
    <property type="term" value="F:dCMP kinase activity"/>
    <property type="evidence" value="ECO:0007669"/>
    <property type="project" value="InterPro"/>
</dbReference>
<dbReference type="PROSITE" id="PS51712">
    <property type="entry name" value="G_ENGA"/>
    <property type="match status" value="2"/>
</dbReference>
<keyword evidence="9" id="KW-0418">Kinase</keyword>
<comment type="similarity">
    <text evidence="1">Belongs to the TRAFAC class TrmE-Era-EngA-EngB-Septin-like GTPase superfamily. EngA (Der) GTPase family.</text>
</comment>